<keyword evidence="1" id="KW-0560">Oxidoreductase</keyword>
<reference evidence="3 4" key="1">
    <citation type="submission" date="2018-07" db="EMBL/GenBank/DDBJ databases">
        <title>Arthrobacter sp. nov., isolated from raw cow's milk with high bacterial count.</title>
        <authorList>
            <person name="Hahne J."/>
            <person name="Isele D."/>
            <person name="Lipski A."/>
        </authorList>
    </citation>
    <scope>NUCLEOTIDE SEQUENCE [LARGE SCALE GENOMIC DNA]</scope>
    <source>
        <strain evidence="3 4">JZ R-183</strain>
    </source>
</reference>
<feature type="domain" description="Pyrroline-5-carboxylate reductase catalytic N-terminal" evidence="2">
    <location>
        <begin position="20"/>
        <end position="108"/>
    </location>
</feature>
<name>A0A496PG94_9MICC</name>
<dbReference type="Gene3D" id="3.40.50.720">
    <property type="entry name" value="NAD(P)-binding Rossmann-like Domain"/>
    <property type="match status" value="1"/>
</dbReference>
<dbReference type="Proteomes" id="UP000273119">
    <property type="component" value="Unassembled WGS sequence"/>
</dbReference>
<dbReference type="InterPro" id="IPR051267">
    <property type="entry name" value="STEAP_metalloreductase"/>
</dbReference>
<sequence>MSPSVILKGISVEQQRPMSVAILGAGHVGTVLARLSVAAGHDVRLATTRDARELALIADFLVPGVRATSIREATVGADLVIAAVPLHRYSTLDREALAGHVVVDLLNYWPGTDGTIEEFEVPRGSSEVIADFLDTSVTVKTLNHIGYHEMESDHRPAGSPERRAVALAGDNQDAKAVVARFLDQIGFDPVDAGDLVAGAAMQPGTPIFNGGFDAVALRAELAAFAAANAPARQDA</sequence>
<dbReference type="PANTHER" id="PTHR14239">
    <property type="entry name" value="DUDULIN-RELATED"/>
    <property type="match status" value="1"/>
</dbReference>
<dbReference type="RefSeq" id="WP_121485999.1">
    <property type="nucleotide sequence ID" value="NZ_QQXL01000009.1"/>
</dbReference>
<dbReference type="InterPro" id="IPR028939">
    <property type="entry name" value="P5C_Rdtase_cat_N"/>
</dbReference>
<comment type="caution">
    <text evidence="3">The sequence shown here is derived from an EMBL/GenBank/DDBJ whole genome shotgun (WGS) entry which is preliminary data.</text>
</comment>
<protein>
    <submittedName>
        <fullName evidence="3">NADP oxidoreductase</fullName>
    </submittedName>
</protein>
<dbReference type="EMBL" id="QQXL01000009">
    <property type="protein sequence ID" value="RKW69428.1"/>
    <property type="molecule type" value="Genomic_DNA"/>
</dbReference>
<dbReference type="GO" id="GO:0016491">
    <property type="term" value="F:oxidoreductase activity"/>
    <property type="evidence" value="ECO:0007669"/>
    <property type="project" value="UniProtKB-KW"/>
</dbReference>
<accession>A0A496PG94</accession>
<dbReference type="SUPFAM" id="SSF51735">
    <property type="entry name" value="NAD(P)-binding Rossmann-fold domains"/>
    <property type="match status" value="1"/>
</dbReference>
<organism evidence="3 4">
    <name type="scientific">Galactobacter caseinivorans</name>
    <dbReference type="NCBI Taxonomy" id="2676123"/>
    <lineage>
        <taxon>Bacteria</taxon>
        <taxon>Bacillati</taxon>
        <taxon>Actinomycetota</taxon>
        <taxon>Actinomycetes</taxon>
        <taxon>Micrococcales</taxon>
        <taxon>Micrococcaceae</taxon>
        <taxon>Galactobacter</taxon>
    </lineage>
</organism>
<dbReference type="InterPro" id="IPR036291">
    <property type="entry name" value="NAD(P)-bd_dom_sf"/>
</dbReference>
<proteinExistence type="predicted"/>
<evidence type="ECO:0000259" key="2">
    <source>
        <dbReference type="Pfam" id="PF03807"/>
    </source>
</evidence>
<dbReference type="AlphaFoldDB" id="A0A496PG94"/>
<evidence type="ECO:0000313" key="4">
    <source>
        <dbReference type="Proteomes" id="UP000273119"/>
    </source>
</evidence>
<evidence type="ECO:0000313" key="3">
    <source>
        <dbReference type="EMBL" id="RKW69428.1"/>
    </source>
</evidence>
<evidence type="ECO:0000256" key="1">
    <source>
        <dbReference type="ARBA" id="ARBA00023002"/>
    </source>
</evidence>
<keyword evidence="4" id="KW-1185">Reference proteome</keyword>
<dbReference type="Pfam" id="PF03807">
    <property type="entry name" value="F420_oxidored"/>
    <property type="match status" value="1"/>
</dbReference>
<gene>
    <name evidence="3" type="ORF">DWQ67_12765</name>
</gene>